<keyword evidence="2" id="KW-1133">Transmembrane helix</keyword>
<evidence type="ECO:0000256" key="2">
    <source>
        <dbReference type="SAM" id="Phobius"/>
    </source>
</evidence>
<feature type="region of interest" description="Disordered" evidence="1">
    <location>
        <begin position="134"/>
        <end position="173"/>
    </location>
</feature>
<dbReference type="GeneID" id="19941831"/>
<protein>
    <submittedName>
        <fullName evidence="3">Uncharacterized protein</fullName>
    </submittedName>
</protein>
<accession>T0R456</accession>
<reference evidence="3 4" key="1">
    <citation type="submission" date="2012-04" db="EMBL/GenBank/DDBJ databases">
        <title>The Genome Sequence of Saprolegnia declina VS20.</title>
        <authorList>
            <consortium name="The Broad Institute Genome Sequencing Platform"/>
            <person name="Russ C."/>
            <person name="Nusbaum C."/>
            <person name="Tyler B."/>
            <person name="van West P."/>
            <person name="Dieguez-Uribeondo J."/>
            <person name="de Bruijn I."/>
            <person name="Tripathy S."/>
            <person name="Jiang R."/>
            <person name="Young S.K."/>
            <person name="Zeng Q."/>
            <person name="Gargeya S."/>
            <person name="Fitzgerald M."/>
            <person name="Haas B."/>
            <person name="Abouelleil A."/>
            <person name="Alvarado L."/>
            <person name="Arachchi H.M."/>
            <person name="Berlin A."/>
            <person name="Chapman S.B."/>
            <person name="Goldberg J."/>
            <person name="Griggs A."/>
            <person name="Gujja S."/>
            <person name="Hansen M."/>
            <person name="Howarth C."/>
            <person name="Imamovic A."/>
            <person name="Larimer J."/>
            <person name="McCowen C."/>
            <person name="Montmayeur A."/>
            <person name="Murphy C."/>
            <person name="Neiman D."/>
            <person name="Pearson M."/>
            <person name="Priest M."/>
            <person name="Roberts A."/>
            <person name="Saif S."/>
            <person name="Shea T."/>
            <person name="Sisk P."/>
            <person name="Sykes S."/>
            <person name="Wortman J."/>
            <person name="Nusbaum C."/>
            <person name="Birren B."/>
        </authorList>
    </citation>
    <scope>NUCLEOTIDE SEQUENCE [LARGE SCALE GENOMIC DNA]</scope>
    <source>
        <strain evidence="3 4">VS20</strain>
    </source>
</reference>
<evidence type="ECO:0000313" key="4">
    <source>
        <dbReference type="Proteomes" id="UP000030762"/>
    </source>
</evidence>
<dbReference type="Proteomes" id="UP000030762">
    <property type="component" value="Unassembled WGS sequence"/>
</dbReference>
<evidence type="ECO:0000313" key="3">
    <source>
        <dbReference type="EMBL" id="EQC41125.1"/>
    </source>
</evidence>
<gene>
    <name evidence="3" type="ORF">SDRG_01104</name>
</gene>
<keyword evidence="2" id="KW-0812">Transmembrane</keyword>
<name>T0R456_SAPDV</name>
<organism evidence="3 4">
    <name type="scientific">Saprolegnia diclina (strain VS20)</name>
    <dbReference type="NCBI Taxonomy" id="1156394"/>
    <lineage>
        <taxon>Eukaryota</taxon>
        <taxon>Sar</taxon>
        <taxon>Stramenopiles</taxon>
        <taxon>Oomycota</taxon>
        <taxon>Saprolegniomycetes</taxon>
        <taxon>Saprolegniales</taxon>
        <taxon>Saprolegniaceae</taxon>
        <taxon>Saprolegnia</taxon>
    </lineage>
</organism>
<dbReference type="VEuPathDB" id="FungiDB:SDRG_01104"/>
<proteinExistence type="predicted"/>
<dbReference type="RefSeq" id="XP_008604839.1">
    <property type="nucleotide sequence ID" value="XM_008606617.1"/>
</dbReference>
<sequence>MFSTKLPEMRAPIVIPTHGCQYNYEATPFRIDMPSTLVAVKASRWARMYDVAGVMYLVASMGLSVVALFLSSEYLANDLFWPTLPSSSASFAAVFNNKLVLEAAEPILDVTQAVLAPSVVGSFSPVYPRPTSFTQNTASHHAAHGHRHPATSQDHTKHAQQQQADHERHHDSQ</sequence>
<feature type="compositionally biased region" description="Basic and acidic residues" evidence="1">
    <location>
        <begin position="164"/>
        <end position="173"/>
    </location>
</feature>
<evidence type="ECO:0000256" key="1">
    <source>
        <dbReference type="SAM" id="MobiDB-lite"/>
    </source>
</evidence>
<dbReference type="EMBL" id="JH767134">
    <property type="protein sequence ID" value="EQC41125.1"/>
    <property type="molecule type" value="Genomic_DNA"/>
</dbReference>
<dbReference type="InParanoid" id="T0R456"/>
<feature type="transmembrane region" description="Helical" evidence="2">
    <location>
        <begin position="51"/>
        <end position="70"/>
    </location>
</feature>
<keyword evidence="4" id="KW-1185">Reference proteome</keyword>
<dbReference type="AlphaFoldDB" id="T0R456"/>
<keyword evidence="2" id="KW-0472">Membrane</keyword>